<dbReference type="PATRIC" id="fig|1121338.3.peg.1188"/>
<keyword evidence="1" id="KW-1133">Transmembrane helix</keyword>
<evidence type="ECO:0000313" key="2">
    <source>
        <dbReference type="EMBL" id="KYH34836.1"/>
    </source>
</evidence>
<dbReference type="PANTHER" id="PTHR36832">
    <property type="entry name" value="SLR1174 PROTEIN-RELATED"/>
    <property type="match status" value="1"/>
</dbReference>
<dbReference type="RefSeq" id="WP_066823892.1">
    <property type="nucleotide sequence ID" value="NZ_LTBA01000009.1"/>
</dbReference>
<dbReference type="Proteomes" id="UP000075531">
    <property type="component" value="Unassembled WGS sequence"/>
</dbReference>
<sequence length="260" mass="29747">MKTFKGILLNTFIERKIYMFNTVMSVLLGFIPVLVMIFLWNAIYKSGLKIDDFNKNSIITYFFLVYIVSNITEASNIARKISGDIRSGAINNILIKPINHLKYTFLLYLSDKIIDTIITIIPSIVFAFLARKYITINLHKMVPFLLALIIGCILNFLIYYIIGLSSFWSINNGGIIQLWNNLIAIVSGNKFPISFLPIFFQKILILLPFEYTVYLPISILLGKTLSVTTIMIEFCWIIVMYILSKIIWKKGVALNEGVGM</sequence>
<feature type="transmembrane region" description="Helical" evidence="1">
    <location>
        <begin position="20"/>
        <end position="43"/>
    </location>
</feature>
<keyword evidence="1" id="KW-0472">Membrane</keyword>
<feature type="transmembrane region" description="Helical" evidence="1">
    <location>
        <begin position="142"/>
        <end position="162"/>
    </location>
</feature>
<dbReference type="Pfam" id="PF06182">
    <property type="entry name" value="ABC2_membrane_6"/>
    <property type="match status" value="1"/>
</dbReference>
<comment type="caution">
    <text evidence="2">The sequence shown here is derived from an EMBL/GenBank/DDBJ whole genome shotgun (WGS) entry which is preliminary data.</text>
</comment>
<feature type="transmembrane region" description="Helical" evidence="1">
    <location>
        <begin position="225"/>
        <end position="243"/>
    </location>
</feature>
<proteinExistence type="predicted"/>
<evidence type="ECO:0000256" key="1">
    <source>
        <dbReference type="SAM" id="Phobius"/>
    </source>
</evidence>
<keyword evidence="3" id="KW-1185">Reference proteome</keyword>
<name>A0A151B4M0_9CLOT</name>
<evidence type="ECO:0000313" key="3">
    <source>
        <dbReference type="Proteomes" id="UP000075531"/>
    </source>
</evidence>
<feature type="transmembrane region" description="Helical" evidence="1">
    <location>
        <begin position="168"/>
        <end position="187"/>
    </location>
</feature>
<feature type="transmembrane region" description="Helical" evidence="1">
    <location>
        <begin position="113"/>
        <end position="130"/>
    </location>
</feature>
<dbReference type="PANTHER" id="PTHR36832:SF1">
    <property type="entry name" value="SLR1174 PROTEIN"/>
    <property type="match status" value="1"/>
</dbReference>
<dbReference type="EMBL" id="LTBA01000009">
    <property type="protein sequence ID" value="KYH34836.1"/>
    <property type="molecule type" value="Genomic_DNA"/>
</dbReference>
<gene>
    <name evidence="2" type="ORF">CLTEP_11510</name>
</gene>
<dbReference type="InterPro" id="IPR010390">
    <property type="entry name" value="ABC-2_transporter-like"/>
</dbReference>
<accession>A0A151B4M0</accession>
<organism evidence="2 3">
    <name type="scientific">Clostridium tepidiprofundi DSM 19306</name>
    <dbReference type="NCBI Taxonomy" id="1121338"/>
    <lineage>
        <taxon>Bacteria</taxon>
        <taxon>Bacillati</taxon>
        <taxon>Bacillota</taxon>
        <taxon>Clostridia</taxon>
        <taxon>Eubacteriales</taxon>
        <taxon>Clostridiaceae</taxon>
        <taxon>Clostridium</taxon>
    </lineage>
</organism>
<keyword evidence="1" id="KW-0812">Transmembrane</keyword>
<reference evidence="2 3" key="1">
    <citation type="submission" date="2016-02" db="EMBL/GenBank/DDBJ databases">
        <title>Genome sequence of Clostridium tepidiprofundi DSM 19306.</title>
        <authorList>
            <person name="Poehlein A."/>
            <person name="Daniel R."/>
        </authorList>
    </citation>
    <scope>NUCLEOTIDE SEQUENCE [LARGE SCALE GENOMIC DNA]</scope>
    <source>
        <strain evidence="2 3">DSM 19306</strain>
    </source>
</reference>
<protein>
    <recommendedName>
        <fullName evidence="4">ABC-2 family transporter protein</fullName>
    </recommendedName>
</protein>
<dbReference type="AlphaFoldDB" id="A0A151B4M0"/>
<feature type="transmembrane region" description="Helical" evidence="1">
    <location>
        <begin position="199"/>
        <end position="219"/>
    </location>
</feature>
<evidence type="ECO:0008006" key="4">
    <source>
        <dbReference type="Google" id="ProtNLM"/>
    </source>
</evidence>
<dbReference type="STRING" id="1121338.CLTEP_11510"/>